<accession>A0A6S8UZA4</accession>
<dbReference type="Pfam" id="PF04012">
    <property type="entry name" value="PspA_IM30"/>
    <property type="match status" value="1"/>
</dbReference>
<proteinExistence type="inferred from homology"/>
<name>A0A6S8UZA4_9STRA</name>
<keyword evidence="4" id="KW-0732">Signal</keyword>
<organism evidence="6">
    <name type="scientific">Chaetoceros debilis</name>
    <dbReference type="NCBI Taxonomy" id="122233"/>
    <lineage>
        <taxon>Eukaryota</taxon>
        <taxon>Sar</taxon>
        <taxon>Stramenopiles</taxon>
        <taxon>Ochrophyta</taxon>
        <taxon>Bacillariophyta</taxon>
        <taxon>Coscinodiscophyceae</taxon>
        <taxon>Chaetocerotophycidae</taxon>
        <taxon>Chaetocerotales</taxon>
        <taxon>Chaetocerotaceae</taxon>
        <taxon>Chaetoceros</taxon>
    </lineage>
</organism>
<protein>
    <recommendedName>
        <fullName evidence="7">PspA/IM30 family protein</fullName>
    </recommendedName>
</protein>
<comment type="similarity">
    <text evidence="1">Belongs to the PspA/Vipp/IM30 family.</text>
</comment>
<keyword evidence="2" id="KW-0175">Coiled coil</keyword>
<gene>
    <name evidence="5" type="ORF">CDEB00056_LOCUS10822</name>
    <name evidence="6" type="ORF">CDEB00056_LOCUS10823</name>
</gene>
<evidence type="ECO:0000313" key="5">
    <source>
        <dbReference type="EMBL" id="CAE0465970.1"/>
    </source>
</evidence>
<dbReference type="AlphaFoldDB" id="A0A6S8UZA4"/>
<feature type="signal peptide" evidence="4">
    <location>
        <begin position="1"/>
        <end position="20"/>
    </location>
</feature>
<evidence type="ECO:0000313" key="6">
    <source>
        <dbReference type="EMBL" id="CAE0465971.1"/>
    </source>
</evidence>
<evidence type="ECO:0000256" key="3">
    <source>
        <dbReference type="SAM" id="MobiDB-lite"/>
    </source>
</evidence>
<dbReference type="PANTHER" id="PTHR31088:SF6">
    <property type="entry name" value="PHAGE SHOCK PROTEIN A"/>
    <property type="match status" value="1"/>
</dbReference>
<evidence type="ECO:0000256" key="1">
    <source>
        <dbReference type="ARBA" id="ARBA00043985"/>
    </source>
</evidence>
<reference evidence="6" key="1">
    <citation type="submission" date="2021-01" db="EMBL/GenBank/DDBJ databases">
        <authorList>
            <person name="Corre E."/>
            <person name="Pelletier E."/>
            <person name="Niang G."/>
            <person name="Scheremetjew M."/>
            <person name="Finn R."/>
            <person name="Kale V."/>
            <person name="Holt S."/>
            <person name="Cochrane G."/>
            <person name="Meng A."/>
            <person name="Brown T."/>
            <person name="Cohen L."/>
        </authorList>
    </citation>
    <scope>NUCLEOTIDE SEQUENCE</scope>
    <source>
        <strain evidence="6">MM31A-1</strain>
    </source>
</reference>
<sequence length="316" mass="34303">MKTTITSTAIIALLSQSATAFAPSGSSTFVHKKTVATQNVAFIAPRNSRSSLNMNLFDRFQRVAKSNINKALEKMEDPEKMLNQAVEDMQGDLVKVRQSYAEVTATQRRLLKQKEQADAMGDDWKQRAQLALQKGNDELAREALTRRQQQVDAATDLQSQIDMQNASIDKLYEGMQALESQIMEAKSKKEQMIARARTAESTAKVNDMLSGVSGNTSMDAFKRMEDKVEALEASAEVSAEMGSLGGNMLPGSSNASLEKEFQMLEAGNAVDDELANMKKMLGGSAPSDEKKSSSSGSSGNSAVDDELAKLKRDAGL</sequence>
<dbReference type="InterPro" id="IPR007157">
    <property type="entry name" value="PspA_VIPP1"/>
</dbReference>
<feature type="chain" id="PRO_5036393544" description="PspA/IM30 family protein" evidence="4">
    <location>
        <begin position="21"/>
        <end position="316"/>
    </location>
</feature>
<evidence type="ECO:0000256" key="4">
    <source>
        <dbReference type="SAM" id="SignalP"/>
    </source>
</evidence>
<feature type="compositionally biased region" description="Basic and acidic residues" evidence="3">
    <location>
        <begin position="306"/>
        <end position="316"/>
    </location>
</feature>
<dbReference type="PANTHER" id="PTHR31088">
    <property type="entry name" value="MEMBRANE-ASSOCIATED PROTEIN VIPP1, CHLOROPLASTIC"/>
    <property type="match status" value="1"/>
</dbReference>
<evidence type="ECO:0000256" key="2">
    <source>
        <dbReference type="SAM" id="Coils"/>
    </source>
</evidence>
<feature type="coiled-coil region" evidence="2">
    <location>
        <begin position="168"/>
        <end position="202"/>
    </location>
</feature>
<evidence type="ECO:0008006" key="7">
    <source>
        <dbReference type="Google" id="ProtNLM"/>
    </source>
</evidence>
<dbReference type="EMBL" id="HBIO01013974">
    <property type="protein sequence ID" value="CAE0465970.1"/>
    <property type="molecule type" value="Transcribed_RNA"/>
</dbReference>
<dbReference type="EMBL" id="HBIO01013975">
    <property type="protein sequence ID" value="CAE0465971.1"/>
    <property type="molecule type" value="Transcribed_RNA"/>
</dbReference>
<feature type="region of interest" description="Disordered" evidence="3">
    <location>
        <begin position="275"/>
        <end position="316"/>
    </location>
</feature>